<evidence type="ECO:0000313" key="12">
    <source>
        <dbReference type="Proteomes" id="UP000694865"/>
    </source>
</evidence>
<evidence type="ECO:0000256" key="6">
    <source>
        <dbReference type="ARBA" id="ARBA00025774"/>
    </source>
</evidence>
<comment type="catalytic activity">
    <reaction evidence="9">
        <text>L-lysyl-[protein] + acetyl-CoA = N(6)-acetyl-L-lysyl-[protein] + CoA + H(+)</text>
        <dbReference type="Rhea" id="RHEA:45948"/>
        <dbReference type="Rhea" id="RHEA-COMP:9752"/>
        <dbReference type="Rhea" id="RHEA-COMP:10731"/>
        <dbReference type="ChEBI" id="CHEBI:15378"/>
        <dbReference type="ChEBI" id="CHEBI:29969"/>
        <dbReference type="ChEBI" id="CHEBI:57287"/>
        <dbReference type="ChEBI" id="CHEBI:57288"/>
        <dbReference type="ChEBI" id="CHEBI:61930"/>
        <dbReference type="EC" id="2.3.1.48"/>
    </reaction>
</comment>
<dbReference type="EC" id="2.3.1.259" evidence="7"/>
<evidence type="ECO:0000256" key="3">
    <source>
        <dbReference type="ARBA" id="ARBA00022829"/>
    </source>
</evidence>
<keyword evidence="5" id="KW-0012">Acyltransferase</keyword>
<comment type="similarity">
    <text evidence="6">Belongs to the acetyltransferase family. NAA60 subfamily.</text>
</comment>
<feature type="domain" description="N-acetyltransferase" evidence="11">
    <location>
        <begin position="21"/>
        <end position="190"/>
    </location>
</feature>
<gene>
    <name evidence="13" type="primary">LOC100371949</name>
</gene>
<protein>
    <recommendedName>
        <fullName evidence="8">N-alpha-acetyltransferase 60</fullName>
        <ecNumber evidence="7">2.3.1.259</ecNumber>
        <ecNumber evidence="1">2.3.1.48</ecNumber>
    </recommendedName>
</protein>
<dbReference type="EC" id="2.3.1.48" evidence="1"/>
<proteinExistence type="inferred from homology"/>
<reference evidence="13" key="1">
    <citation type="submission" date="2025-08" db="UniProtKB">
        <authorList>
            <consortium name="RefSeq"/>
        </authorList>
    </citation>
    <scope>IDENTIFICATION</scope>
    <source>
        <tissue evidence="13">Testes</tissue>
    </source>
</reference>
<dbReference type="Gene3D" id="3.40.630.30">
    <property type="match status" value="1"/>
</dbReference>
<dbReference type="PANTHER" id="PTHR14744">
    <property type="entry name" value="N-ALPHA-ACETYLTRANSFERASE 60"/>
    <property type="match status" value="1"/>
</dbReference>
<dbReference type="GeneID" id="100371949"/>
<evidence type="ECO:0000256" key="2">
    <source>
        <dbReference type="ARBA" id="ARBA00022679"/>
    </source>
</evidence>
<dbReference type="PROSITE" id="PS51186">
    <property type="entry name" value="GNAT"/>
    <property type="match status" value="1"/>
</dbReference>
<dbReference type="Proteomes" id="UP000694865">
    <property type="component" value="Unplaced"/>
</dbReference>
<evidence type="ECO:0000313" key="13">
    <source>
        <dbReference type="RefSeq" id="XP_006824431.1"/>
    </source>
</evidence>
<keyword evidence="3" id="KW-0159">Chromosome partition</keyword>
<name>A0ABM0MWP0_SACKO</name>
<evidence type="ECO:0000256" key="1">
    <source>
        <dbReference type="ARBA" id="ARBA00013184"/>
    </source>
</evidence>
<evidence type="ECO:0000256" key="7">
    <source>
        <dbReference type="ARBA" id="ARBA00026111"/>
    </source>
</evidence>
<dbReference type="CDD" id="cd04301">
    <property type="entry name" value="NAT_SF"/>
    <property type="match status" value="1"/>
</dbReference>
<evidence type="ECO:0000256" key="9">
    <source>
        <dbReference type="ARBA" id="ARBA00048017"/>
    </source>
</evidence>
<dbReference type="PANTHER" id="PTHR14744:SF15">
    <property type="entry name" value="N-ALPHA-ACETYLTRANSFERASE 60"/>
    <property type="match status" value="1"/>
</dbReference>
<keyword evidence="2" id="KW-0808">Transferase</keyword>
<accession>A0ABM0MWP0</accession>
<dbReference type="InterPro" id="IPR016181">
    <property type="entry name" value="Acyl_CoA_acyltransferase"/>
</dbReference>
<dbReference type="InterPro" id="IPR045141">
    <property type="entry name" value="NAA60-like"/>
</dbReference>
<dbReference type="SUPFAM" id="SSF55729">
    <property type="entry name" value="Acyl-CoA N-acyltransferases (Nat)"/>
    <property type="match status" value="1"/>
</dbReference>
<comment type="catalytic activity">
    <reaction evidence="10">
        <text>N-terminal L-methionyl-[transmembrane protein] + acetyl-CoA = N-terminal N(alpha)-acetyl-L-methionyl-[transmembrane protein] + CoA + H(+)</text>
        <dbReference type="Rhea" id="RHEA:50604"/>
        <dbReference type="Rhea" id="RHEA-COMP:12745"/>
        <dbReference type="Rhea" id="RHEA-COMP:12746"/>
        <dbReference type="ChEBI" id="CHEBI:15378"/>
        <dbReference type="ChEBI" id="CHEBI:57287"/>
        <dbReference type="ChEBI" id="CHEBI:57288"/>
        <dbReference type="ChEBI" id="CHEBI:64731"/>
        <dbReference type="ChEBI" id="CHEBI:133414"/>
        <dbReference type="EC" id="2.3.1.259"/>
    </reaction>
</comment>
<organism evidence="12 13">
    <name type="scientific">Saccoglossus kowalevskii</name>
    <name type="common">Acorn worm</name>
    <dbReference type="NCBI Taxonomy" id="10224"/>
    <lineage>
        <taxon>Eukaryota</taxon>
        <taxon>Metazoa</taxon>
        <taxon>Hemichordata</taxon>
        <taxon>Enteropneusta</taxon>
        <taxon>Harrimaniidae</taxon>
        <taxon>Saccoglossus</taxon>
    </lineage>
</organism>
<sequence>MKCITKTGSASICDLRSNTSVHLRFLCPEDQIEVKRLCSDWFPVEYPECWYEEITSNPKFFSLAAVLENKIVGVVVSEIKVKSRIHKEDADILALSFPSHTQVAYILSLGVVERYRRQGIASLLLDSLISYLTSGERANVKAVYLHVLASNNVALKFYEHRSFKRHNYLPYYYSIDAQPKDGLCYVMYINGGAPPWSLVDYIKHFGSQLSSQLSRIQPSNLPNAVMRRTRNWFSGIIPARLQHGGGSASGSGAGSGAATGTFGSSGGGGCSSASSANASQIHNL</sequence>
<evidence type="ECO:0000256" key="8">
    <source>
        <dbReference type="ARBA" id="ARBA00026144"/>
    </source>
</evidence>
<keyword evidence="12" id="KW-1185">Reference proteome</keyword>
<keyword evidence="4" id="KW-0156">Chromatin regulator</keyword>
<dbReference type="Pfam" id="PF00583">
    <property type="entry name" value="Acetyltransf_1"/>
    <property type="match status" value="1"/>
</dbReference>
<evidence type="ECO:0000256" key="10">
    <source>
        <dbReference type="ARBA" id="ARBA00048848"/>
    </source>
</evidence>
<evidence type="ECO:0000256" key="5">
    <source>
        <dbReference type="ARBA" id="ARBA00023315"/>
    </source>
</evidence>
<dbReference type="RefSeq" id="XP_006824431.1">
    <property type="nucleotide sequence ID" value="XM_006824368.1"/>
</dbReference>
<dbReference type="InterPro" id="IPR000182">
    <property type="entry name" value="GNAT_dom"/>
</dbReference>
<evidence type="ECO:0000259" key="11">
    <source>
        <dbReference type="PROSITE" id="PS51186"/>
    </source>
</evidence>
<evidence type="ECO:0000256" key="4">
    <source>
        <dbReference type="ARBA" id="ARBA00022853"/>
    </source>
</evidence>